<feature type="compositionally biased region" description="Polar residues" evidence="1">
    <location>
        <begin position="68"/>
        <end position="79"/>
    </location>
</feature>
<sequence>MLLSGLRGGRRSHNEDSNSATRGVQQPPGLIPSVVRGIASGIGLAAEAYHHHKEKTARGRQEGEDEPSATTEVSVSDDNTRAQIVTSSQQIDEAVWQLDDAQQQVIRTEFSSSSAINGSQPKRLAETFLQRHSVPAPESTQPLPLPVVITQKRPGKRTRGFIRAYAPNLGDVGINEETFLEFIDDLNKAVLPNPWIQAINLASLAGMAAPEPFTVLISIAVQQVANAASEVHSRYKTNHFLNEVNKSFFMPRGLIAIVMTWRPSKASEMVTNVNTEIDPAIASAASESEQSSLRKKFAQSSGATGFEWPETAPLIFPALDNVVTGGTKEKQNALKTDRQLRCGVYGFEEPS</sequence>
<keyword evidence="3" id="KW-1185">Reference proteome</keyword>
<organism evidence="2 3">
    <name type="scientific">Xylaria arbuscula</name>
    <dbReference type="NCBI Taxonomy" id="114810"/>
    <lineage>
        <taxon>Eukaryota</taxon>
        <taxon>Fungi</taxon>
        <taxon>Dikarya</taxon>
        <taxon>Ascomycota</taxon>
        <taxon>Pezizomycotina</taxon>
        <taxon>Sordariomycetes</taxon>
        <taxon>Xylariomycetidae</taxon>
        <taxon>Xylariales</taxon>
        <taxon>Xylariaceae</taxon>
        <taxon>Xylaria</taxon>
    </lineage>
</organism>
<feature type="region of interest" description="Disordered" evidence="1">
    <location>
        <begin position="1"/>
        <end position="32"/>
    </location>
</feature>
<dbReference type="EMBL" id="JANPWZ010000412">
    <property type="protein sequence ID" value="KAJ3577203.1"/>
    <property type="molecule type" value="Genomic_DNA"/>
</dbReference>
<gene>
    <name evidence="2" type="ORF">NPX13_g3361</name>
</gene>
<dbReference type="AlphaFoldDB" id="A0A9W8NHF9"/>
<feature type="region of interest" description="Disordered" evidence="1">
    <location>
        <begin position="52"/>
        <end position="79"/>
    </location>
</feature>
<dbReference type="PANTHER" id="PTHR38887:SF1">
    <property type="entry name" value="RAS MODIFICATION PROTEIN ERF4"/>
    <property type="match status" value="1"/>
</dbReference>
<evidence type="ECO:0000313" key="3">
    <source>
        <dbReference type="Proteomes" id="UP001148614"/>
    </source>
</evidence>
<dbReference type="Proteomes" id="UP001148614">
    <property type="component" value="Unassembled WGS sequence"/>
</dbReference>
<accession>A0A9W8NHF9</accession>
<dbReference type="PANTHER" id="PTHR38887">
    <property type="entry name" value="CHROMOSOME 21, WHOLE GENOME SHOTGUN SEQUENCE"/>
    <property type="match status" value="1"/>
</dbReference>
<dbReference type="InterPro" id="IPR053221">
    <property type="entry name" value="Burnettramic_acid_biosynth"/>
</dbReference>
<proteinExistence type="predicted"/>
<evidence type="ECO:0000313" key="2">
    <source>
        <dbReference type="EMBL" id="KAJ3577203.1"/>
    </source>
</evidence>
<dbReference type="VEuPathDB" id="FungiDB:F4678DRAFT_475256"/>
<evidence type="ECO:0000256" key="1">
    <source>
        <dbReference type="SAM" id="MobiDB-lite"/>
    </source>
</evidence>
<comment type="caution">
    <text evidence="2">The sequence shown here is derived from an EMBL/GenBank/DDBJ whole genome shotgun (WGS) entry which is preliminary data.</text>
</comment>
<protein>
    <submittedName>
        <fullName evidence="2">Uncharacterized protein</fullName>
    </submittedName>
</protein>
<name>A0A9W8NHF9_9PEZI</name>
<reference evidence="2" key="1">
    <citation type="submission" date="2022-07" db="EMBL/GenBank/DDBJ databases">
        <title>Genome Sequence of Xylaria arbuscula.</title>
        <authorList>
            <person name="Buettner E."/>
        </authorList>
    </citation>
    <scope>NUCLEOTIDE SEQUENCE</scope>
    <source>
        <strain evidence="2">VT107</strain>
    </source>
</reference>